<proteinExistence type="predicted"/>
<sequence length="212" mass="22965">MGLMPPVDFDSLMSQAKDLIAKKDKIEADLSDIDARLAETGVGMQEPLVDSSGFPRAEIDVHSVRIDRNQVIRLRNDHKAVMADIERILHEIHQAKRAGSATTGGTANDVTHLSEEDTIETTPVAFAIVNAVAPDSPAYSAGLRRNDRICKFGHIDEKNHQNLLALNALIGQSENIPVPVSLLRDGEILNITVTPKSGWGGRGTLGCHLLPL</sequence>
<dbReference type="PANTHER" id="PTHR12651:SF1">
    <property type="entry name" value="26S PROTEASOME NON-ATPASE REGULATORY SUBUNIT 9"/>
    <property type="match status" value="1"/>
</dbReference>
<comment type="caution">
    <text evidence="6">The sequence shown here is derived from an EMBL/GenBank/DDBJ whole genome shotgun (WGS) entry which is preliminary data.</text>
</comment>
<keyword evidence="7" id="KW-1185">Reference proteome</keyword>
<dbReference type="SUPFAM" id="SSF50156">
    <property type="entry name" value="PDZ domain-like"/>
    <property type="match status" value="1"/>
</dbReference>
<keyword evidence="1" id="KW-0143">Chaperone</keyword>
<dbReference type="InterPro" id="IPR001478">
    <property type="entry name" value="PDZ"/>
</dbReference>
<dbReference type="Pfam" id="PF13180">
    <property type="entry name" value="PDZ_2"/>
    <property type="match status" value="1"/>
</dbReference>
<evidence type="ECO:0000259" key="4">
    <source>
        <dbReference type="Pfam" id="PF13180"/>
    </source>
</evidence>
<dbReference type="EMBL" id="JAEPRD010000010">
    <property type="protein sequence ID" value="KAG2210897.1"/>
    <property type="molecule type" value="Genomic_DNA"/>
</dbReference>
<evidence type="ECO:0000256" key="2">
    <source>
        <dbReference type="ARBA" id="ARBA00068021"/>
    </source>
</evidence>
<dbReference type="PANTHER" id="PTHR12651">
    <property type="entry name" value="26S PROTEASOME NON-ATPASE REGULATORY SUBUNIT 9"/>
    <property type="match status" value="1"/>
</dbReference>
<protein>
    <recommendedName>
        <fullName evidence="2">Probable 26S proteasome regulatory subunit p27</fullName>
    </recommendedName>
</protein>
<evidence type="ECO:0000259" key="5">
    <source>
        <dbReference type="Pfam" id="PF18265"/>
    </source>
</evidence>
<gene>
    <name evidence="6" type="ORF">INT47_000051</name>
</gene>
<dbReference type="InterPro" id="IPR040815">
    <property type="entry name" value="Nas2_N"/>
</dbReference>
<evidence type="ECO:0000313" key="6">
    <source>
        <dbReference type="EMBL" id="KAG2210897.1"/>
    </source>
</evidence>
<dbReference type="Pfam" id="PF18265">
    <property type="entry name" value="Nas2_N"/>
    <property type="match status" value="1"/>
</dbReference>
<accession>A0A8H7RIH8</accession>
<evidence type="ECO:0000313" key="7">
    <source>
        <dbReference type="Proteomes" id="UP000603453"/>
    </source>
</evidence>
<reference evidence="6" key="1">
    <citation type="submission" date="2020-12" db="EMBL/GenBank/DDBJ databases">
        <title>Metabolic potential, ecology and presence of endohyphal bacteria is reflected in genomic diversity of Mucoromycotina.</title>
        <authorList>
            <person name="Muszewska A."/>
            <person name="Okrasinska A."/>
            <person name="Steczkiewicz K."/>
            <person name="Drgas O."/>
            <person name="Orlowska M."/>
            <person name="Perlinska-Lenart U."/>
            <person name="Aleksandrzak-Piekarczyk T."/>
            <person name="Szatraj K."/>
            <person name="Zielenkiewicz U."/>
            <person name="Pilsyk S."/>
            <person name="Malc E."/>
            <person name="Mieczkowski P."/>
            <person name="Kruszewska J.S."/>
            <person name="Biernat P."/>
            <person name="Pawlowska J."/>
        </authorList>
    </citation>
    <scope>NUCLEOTIDE SEQUENCE</scope>
    <source>
        <strain evidence="6">WA0000017839</strain>
    </source>
</reference>
<dbReference type="InterPro" id="IPR036034">
    <property type="entry name" value="PDZ_sf"/>
</dbReference>
<feature type="coiled-coil region" evidence="3">
    <location>
        <begin position="9"/>
        <end position="36"/>
    </location>
</feature>
<dbReference type="GO" id="GO:0005634">
    <property type="term" value="C:nucleus"/>
    <property type="evidence" value="ECO:0007669"/>
    <property type="project" value="TreeGrafter"/>
</dbReference>
<evidence type="ECO:0000256" key="1">
    <source>
        <dbReference type="ARBA" id="ARBA00023186"/>
    </source>
</evidence>
<dbReference type="FunFam" id="2.30.42.10:FF:000107">
    <property type="entry name" value="26S proteasome non-ATPase regulatory subunit 9"/>
    <property type="match status" value="1"/>
</dbReference>
<dbReference type="Gene3D" id="2.30.42.10">
    <property type="match status" value="1"/>
</dbReference>
<dbReference type="Gene3D" id="6.10.140.1710">
    <property type="match status" value="1"/>
</dbReference>
<organism evidence="6 7">
    <name type="scientific">Mucor saturninus</name>
    <dbReference type="NCBI Taxonomy" id="64648"/>
    <lineage>
        <taxon>Eukaryota</taxon>
        <taxon>Fungi</taxon>
        <taxon>Fungi incertae sedis</taxon>
        <taxon>Mucoromycota</taxon>
        <taxon>Mucoromycotina</taxon>
        <taxon>Mucoromycetes</taxon>
        <taxon>Mucorales</taxon>
        <taxon>Mucorineae</taxon>
        <taxon>Mucoraceae</taxon>
        <taxon>Mucor</taxon>
    </lineage>
</organism>
<name>A0A8H7RIH8_9FUNG</name>
<dbReference type="Proteomes" id="UP000603453">
    <property type="component" value="Unassembled WGS sequence"/>
</dbReference>
<dbReference type="InterPro" id="IPR035269">
    <property type="entry name" value="PSMD9"/>
</dbReference>
<dbReference type="AlphaFoldDB" id="A0A8H7RIH8"/>
<dbReference type="OrthoDB" id="72325at2759"/>
<dbReference type="GO" id="GO:0070682">
    <property type="term" value="P:proteasome regulatory particle assembly"/>
    <property type="evidence" value="ECO:0007669"/>
    <property type="project" value="InterPro"/>
</dbReference>
<evidence type="ECO:0000256" key="3">
    <source>
        <dbReference type="SAM" id="Coils"/>
    </source>
</evidence>
<feature type="domain" description="Nas2 N-terminal" evidence="5">
    <location>
        <begin position="17"/>
        <end position="94"/>
    </location>
</feature>
<keyword evidence="3" id="KW-0175">Coiled coil</keyword>
<feature type="domain" description="PDZ" evidence="4">
    <location>
        <begin position="127"/>
        <end position="193"/>
    </location>
</feature>
<dbReference type="GO" id="GO:0005737">
    <property type="term" value="C:cytoplasm"/>
    <property type="evidence" value="ECO:0007669"/>
    <property type="project" value="TreeGrafter"/>
</dbReference>